<dbReference type="Proteomes" id="UP000231550">
    <property type="component" value="Unassembled WGS sequence"/>
</dbReference>
<evidence type="ECO:0000256" key="1">
    <source>
        <dbReference type="SAM" id="SignalP"/>
    </source>
</evidence>
<dbReference type="EMBL" id="PCVN01000051">
    <property type="protein sequence ID" value="PIQ74456.1"/>
    <property type="molecule type" value="Genomic_DNA"/>
</dbReference>
<name>A0A2H0KQP4_9BACT</name>
<accession>A0A2H0KQP4</accession>
<protein>
    <submittedName>
        <fullName evidence="2">Uncharacterized protein</fullName>
    </submittedName>
</protein>
<organism evidence="2 3">
    <name type="scientific">Candidatus Portnoybacteria bacterium CG11_big_fil_rev_8_21_14_0_20_44_10</name>
    <dbReference type="NCBI Taxonomy" id="1974818"/>
    <lineage>
        <taxon>Bacteria</taxon>
        <taxon>Candidatus Portnoyibacteriota</taxon>
    </lineage>
</organism>
<proteinExistence type="predicted"/>
<dbReference type="AlphaFoldDB" id="A0A2H0KQP4"/>
<evidence type="ECO:0000313" key="3">
    <source>
        <dbReference type="Proteomes" id="UP000231550"/>
    </source>
</evidence>
<sequence length="573" mass="62933">MKKIICLLTVFSFFSLLSFLAAEPVLSAVNPSAVSEAEIIAPQPTDMIHFTMNVQWGNVQGEVENKAETNFNGSISASSAAKVSLIRTLLFEAHNATADLVTSNMNPVSWNSLIYGHWDGVRVMVSAPAGESITVLTAQGSVTKTAKEFYEAKTPIVQDVGNGKEIIIKTYPTRRHAFVMKLIWGKTDRADYSETIECATATDANALSAAAKTRCLKFPKENFSGSLTLSGEAKMKLVRALRFEGDDSIISQGDGQISWDSTIWGGVDGVLVKFVLDKAVSNSASVTLSFPEQKYSKSISLTDLYHKRIIKDEIKSGYGVYASVWSFPNRTLIKAKNNDRVFMLEDGLKRHIPNPRVFEDQGLKWGDIEEVEPDEIDVLPEADPLSYSEGTLIKGDGNDVYAISNDEKRKITSIEAFEKLKYNWKNIIKVDNAELALYTNGELIGSGSDFPDSTLLKVVGSDAVYIKEGDKLRPITSPEAFESNNLRWDRIKTISAGDKNKYIVGNVLGLGDGVSVKEPSGNVYQIDQGKKRLIRSAADFEKAGLDWKKVVSVTTAEANNFTSGEDIVSDDLR</sequence>
<reference evidence="2 3" key="1">
    <citation type="submission" date="2017-09" db="EMBL/GenBank/DDBJ databases">
        <title>Depth-based differentiation of microbial function through sediment-hosted aquifers and enrichment of novel symbionts in the deep terrestrial subsurface.</title>
        <authorList>
            <person name="Probst A.J."/>
            <person name="Ladd B."/>
            <person name="Jarett J.K."/>
            <person name="Geller-Mcgrath D.E."/>
            <person name="Sieber C.M."/>
            <person name="Emerson J.B."/>
            <person name="Anantharaman K."/>
            <person name="Thomas B.C."/>
            <person name="Malmstrom R."/>
            <person name="Stieglmeier M."/>
            <person name="Klingl A."/>
            <person name="Woyke T."/>
            <person name="Ryan C.M."/>
            <person name="Banfield J.F."/>
        </authorList>
    </citation>
    <scope>NUCLEOTIDE SEQUENCE [LARGE SCALE GENOMIC DNA]</scope>
    <source>
        <strain evidence="2">CG11_big_fil_rev_8_21_14_0_20_44_10</strain>
    </source>
</reference>
<keyword evidence="1" id="KW-0732">Signal</keyword>
<feature type="signal peptide" evidence="1">
    <location>
        <begin position="1"/>
        <end position="21"/>
    </location>
</feature>
<comment type="caution">
    <text evidence="2">The sequence shown here is derived from an EMBL/GenBank/DDBJ whole genome shotgun (WGS) entry which is preliminary data.</text>
</comment>
<evidence type="ECO:0000313" key="2">
    <source>
        <dbReference type="EMBL" id="PIQ74456.1"/>
    </source>
</evidence>
<gene>
    <name evidence="2" type="ORF">COV85_02095</name>
</gene>
<feature type="chain" id="PRO_5013843231" evidence="1">
    <location>
        <begin position="22"/>
        <end position="573"/>
    </location>
</feature>